<dbReference type="AlphaFoldDB" id="A0A1J5MRG1"/>
<sequence length="41" mass="4856">MFMNLSARRILAVLLGPPSAWHNYIDSFKSWSEDRVKRQHP</sequence>
<protein>
    <submittedName>
        <fullName evidence="1">Uncharacterized protein</fullName>
    </submittedName>
</protein>
<gene>
    <name evidence="1" type="ORF">BerOc1_01129</name>
</gene>
<comment type="caution">
    <text evidence="1">The sequence shown here is derived from an EMBL/GenBank/DDBJ whole genome shotgun (WGS) entry which is preliminary data.</text>
</comment>
<evidence type="ECO:0000313" key="2">
    <source>
        <dbReference type="Proteomes" id="UP000181901"/>
    </source>
</evidence>
<name>A0A1J5MRG1_9BACT</name>
<dbReference type="Proteomes" id="UP000181901">
    <property type="component" value="Unassembled WGS sequence"/>
</dbReference>
<keyword evidence="2" id="KW-1185">Reference proteome</keyword>
<evidence type="ECO:0000313" key="1">
    <source>
        <dbReference type="EMBL" id="OIQ49205.1"/>
    </source>
</evidence>
<accession>A0A1J5MRG1</accession>
<dbReference type="EMBL" id="LKAQ01000004">
    <property type="protein sequence ID" value="OIQ49205.1"/>
    <property type="molecule type" value="Genomic_DNA"/>
</dbReference>
<proteinExistence type="predicted"/>
<organism evidence="1 2">
    <name type="scientific">Pseudodesulfovibrio hydrargyri</name>
    <dbReference type="NCBI Taxonomy" id="2125990"/>
    <lineage>
        <taxon>Bacteria</taxon>
        <taxon>Pseudomonadati</taxon>
        <taxon>Thermodesulfobacteriota</taxon>
        <taxon>Desulfovibrionia</taxon>
        <taxon>Desulfovibrionales</taxon>
        <taxon>Desulfovibrionaceae</taxon>
    </lineage>
</organism>
<reference evidence="1 2" key="1">
    <citation type="submission" date="2015-09" db="EMBL/GenBank/DDBJ databases">
        <title>Genome of Desulfovibrio dechloracetivorans BerOc1, a mercury methylating strain isolated from highly hydrocarbons and metals contaminated coastal sediments.</title>
        <authorList>
            <person name="Goni Urriza M."/>
            <person name="Gassie C."/>
            <person name="Bouchez O."/>
            <person name="Klopp C."/>
            <person name="Ranchou-Peyruse A."/>
            <person name="Remy G."/>
        </authorList>
    </citation>
    <scope>NUCLEOTIDE SEQUENCE [LARGE SCALE GENOMIC DNA]</scope>
    <source>
        <strain evidence="1 2">BerOc1</strain>
    </source>
</reference>